<protein>
    <submittedName>
        <fullName evidence="2">Uncharacterized protein</fullName>
    </submittedName>
</protein>
<dbReference type="Proteomes" id="UP000217790">
    <property type="component" value="Unassembled WGS sequence"/>
</dbReference>
<feature type="compositionally biased region" description="Polar residues" evidence="1">
    <location>
        <begin position="18"/>
        <end position="30"/>
    </location>
</feature>
<sequence length="510" mass="57101">MTPQFSQSKDRLSDSDTRITLSSEDQPNALTQSDIEESQKVLAVKLGWNIQASGPGECPFTYGPAVDEVCARLLDEGSRMMVDCLSPHLLGVRTFEPYVFVVGLTTTRRYTIMTDREPVVVVLVDSFQPLLRGGPPPLPQGIGHHVHVVQGAMSHELVRVSAYTSADDTHSVMPKLLQDARLSTCRFPKPLWQMTLIHAVQASDWFYLFLRSRPVRIFHRTSVEAERIHGHTCSRVDTFSFRYELFLPTLYPQRGVPSISTINTELSSTGRKDYVLLETTKLCVKPFGKRKSKPYIAIWQTALANHNRKLSNPHADTEYCIGDAIVAQNTLVSKSQVISRSLGPSSSALHDPGLPGDAAIMDWMLIEVADGISVTNEVGHNRDQCVQPTFACIPKAKERVFMYQNNIDQSEGTYAGTTAYEFENRHWVQYRHVVVSWQQLSSFALRGDSGNIVVNKDLEPIGLVIRALVLPTDDKLTFLCDIKEVFNHIEEVLQLPQGAVKVFVPPSRVR</sequence>
<name>A0A2H3CTK9_ARMGA</name>
<proteinExistence type="predicted"/>
<evidence type="ECO:0000256" key="1">
    <source>
        <dbReference type="SAM" id="MobiDB-lite"/>
    </source>
</evidence>
<dbReference type="InParanoid" id="A0A2H3CTK9"/>
<dbReference type="EMBL" id="KZ293696">
    <property type="protein sequence ID" value="PBK84774.1"/>
    <property type="molecule type" value="Genomic_DNA"/>
</dbReference>
<evidence type="ECO:0000313" key="2">
    <source>
        <dbReference type="EMBL" id="PBK84774.1"/>
    </source>
</evidence>
<dbReference type="AlphaFoldDB" id="A0A2H3CTK9"/>
<dbReference type="OrthoDB" id="2974822at2759"/>
<feature type="compositionally biased region" description="Basic and acidic residues" evidence="1">
    <location>
        <begin position="8"/>
        <end position="17"/>
    </location>
</feature>
<gene>
    <name evidence="2" type="ORF">ARMGADRAFT_1169979</name>
</gene>
<dbReference type="OMA" id="WMLIEVA"/>
<keyword evidence="3" id="KW-1185">Reference proteome</keyword>
<evidence type="ECO:0000313" key="3">
    <source>
        <dbReference type="Proteomes" id="UP000217790"/>
    </source>
</evidence>
<organism evidence="2 3">
    <name type="scientific">Armillaria gallica</name>
    <name type="common">Bulbous honey fungus</name>
    <name type="synonym">Armillaria bulbosa</name>
    <dbReference type="NCBI Taxonomy" id="47427"/>
    <lineage>
        <taxon>Eukaryota</taxon>
        <taxon>Fungi</taxon>
        <taxon>Dikarya</taxon>
        <taxon>Basidiomycota</taxon>
        <taxon>Agaricomycotina</taxon>
        <taxon>Agaricomycetes</taxon>
        <taxon>Agaricomycetidae</taxon>
        <taxon>Agaricales</taxon>
        <taxon>Marasmiineae</taxon>
        <taxon>Physalacriaceae</taxon>
        <taxon>Armillaria</taxon>
    </lineage>
</organism>
<accession>A0A2H3CTK9</accession>
<feature type="region of interest" description="Disordered" evidence="1">
    <location>
        <begin position="1"/>
        <end position="30"/>
    </location>
</feature>
<reference evidence="3" key="1">
    <citation type="journal article" date="2017" name="Nat. Ecol. Evol.">
        <title>Genome expansion and lineage-specific genetic innovations in the forest pathogenic fungi Armillaria.</title>
        <authorList>
            <person name="Sipos G."/>
            <person name="Prasanna A.N."/>
            <person name="Walter M.C."/>
            <person name="O'Connor E."/>
            <person name="Balint B."/>
            <person name="Krizsan K."/>
            <person name="Kiss B."/>
            <person name="Hess J."/>
            <person name="Varga T."/>
            <person name="Slot J."/>
            <person name="Riley R."/>
            <person name="Boka B."/>
            <person name="Rigling D."/>
            <person name="Barry K."/>
            <person name="Lee J."/>
            <person name="Mihaltcheva S."/>
            <person name="LaButti K."/>
            <person name="Lipzen A."/>
            <person name="Waldron R."/>
            <person name="Moloney N.M."/>
            <person name="Sperisen C."/>
            <person name="Kredics L."/>
            <person name="Vagvoelgyi C."/>
            <person name="Patrignani A."/>
            <person name="Fitzpatrick D."/>
            <person name="Nagy I."/>
            <person name="Doyle S."/>
            <person name="Anderson J.B."/>
            <person name="Grigoriev I.V."/>
            <person name="Gueldener U."/>
            <person name="Muensterkoetter M."/>
            <person name="Nagy L.G."/>
        </authorList>
    </citation>
    <scope>NUCLEOTIDE SEQUENCE [LARGE SCALE GENOMIC DNA]</scope>
    <source>
        <strain evidence="3">Ar21-2</strain>
    </source>
</reference>